<dbReference type="HOGENOM" id="CLU_197494_0_0_5"/>
<evidence type="ECO:0000313" key="3">
    <source>
        <dbReference type="Proteomes" id="UP000008070"/>
    </source>
</evidence>
<dbReference type="KEGG" id="mdi:METDI5210"/>
<feature type="compositionally biased region" description="Basic and acidic residues" evidence="1">
    <location>
        <begin position="7"/>
        <end position="32"/>
    </location>
</feature>
<evidence type="ECO:0000256" key="1">
    <source>
        <dbReference type="SAM" id="MobiDB-lite"/>
    </source>
</evidence>
<reference evidence="3" key="1">
    <citation type="journal article" date="2009" name="PLoS ONE">
        <title>Methylobacterium genome sequences: a reference blueprint to investigate microbial metabolism of C1 compounds from natural and industrial sources.</title>
        <authorList>
            <person name="Vuilleumier S."/>
            <person name="Chistoserdova L."/>
            <person name="Lee M.-C."/>
            <person name="Bringel F."/>
            <person name="Lajus A."/>
            <person name="Zhou Y."/>
            <person name="Gourion B."/>
            <person name="Barbe V."/>
            <person name="Chang J."/>
            <person name="Cruveiller S."/>
            <person name="Dossat C."/>
            <person name="Gillett W."/>
            <person name="Gruffaz C."/>
            <person name="Haugen E."/>
            <person name="Hourcade E."/>
            <person name="Levy R."/>
            <person name="Mangenot S."/>
            <person name="Muller E."/>
            <person name="Nadalig T."/>
            <person name="Pagni M."/>
            <person name="Penny C."/>
            <person name="Peyraud R."/>
            <person name="Robinson D.G."/>
            <person name="Roche D."/>
            <person name="Rouy Z."/>
            <person name="Saenampechek C."/>
            <person name="Salvignol G."/>
            <person name="Vallenet D."/>
            <person name="Wu Z."/>
            <person name="Marx C.J."/>
            <person name="Vorholt J.A."/>
            <person name="Olson M.V."/>
            <person name="Kaul R."/>
            <person name="Weissenbach J."/>
            <person name="Medigue C."/>
            <person name="Lidstrom M.E."/>
        </authorList>
    </citation>
    <scope>NUCLEOTIDE SEQUENCE [LARGE SCALE GENOMIC DNA]</scope>
    <source>
        <strain evidence="3">DSM 6343 / CIP 106787 / DM4</strain>
    </source>
</reference>
<dbReference type="Proteomes" id="UP000008070">
    <property type="component" value="Chromosome"/>
</dbReference>
<evidence type="ECO:0000313" key="2">
    <source>
        <dbReference type="EMBL" id="CAX26823.1"/>
    </source>
</evidence>
<protein>
    <submittedName>
        <fullName evidence="2">Uncharacterized protein</fullName>
    </submittedName>
</protein>
<dbReference type="EMBL" id="FP103042">
    <property type="protein sequence ID" value="CAX26823.1"/>
    <property type="molecule type" value="Genomic_DNA"/>
</dbReference>
<gene>
    <name evidence="2" type="ORF">METD_I5210</name>
</gene>
<proteinExistence type="predicted"/>
<organism evidence="2 3">
    <name type="scientific">Methylorubrum extorquens (strain DSM 6343 / CIP 106787 / DM4)</name>
    <name type="common">Methylobacterium extorquens</name>
    <dbReference type="NCBI Taxonomy" id="661410"/>
    <lineage>
        <taxon>Bacteria</taxon>
        <taxon>Pseudomonadati</taxon>
        <taxon>Pseudomonadota</taxon>
        <taxon>Alphaproteobacteria</taxon>
        <taxon>Hyphomicrobiales</taxon>
        <taxon>Methylobacteriaceae</taxon>
        <taxon>Methylorubrum</taxon>
    </lineage>
</organism>
<dbReference type="AlphaFoldDB" id="C7CKQ3"/>
<accession>C7CKQ3</accession>
<sequence length="59" mass="6430">MFGGRTSWRDIEPTDVALERPPPESSGYDRGRAHPHHAAASGSFPYGQRIGALIPSGRR</sequence>
<name>C7CKQ3_METED</name>
<feature type="region of interest" description="Disordered" evidence="1">
    <location>
        <begin position="1"/>
        <end position="59"/>
    </location>
</feature>